<reference evidence="14 15" key="1">
    <citation type="submission" date="2020-04" db="EMBL/GenBank/DDBJ databases">
        <authorList>
            <person name="Depoorter E."/>
        </authorList>
    </citation>
    <scope>NUCLEOTIDE SEQUENCE [LARGE SCALE GENOMIC DNA]</scope>
    <source>
        <strain evidence="14 15">BCC0132</strain>
    </source>
</reference>
<evidence type="ECO:0000256" key="6">
    <source>
        <dbReference type="ARBA" id="ARBA00022763"/>
    </source>
</evidence>
<evidence type="ECO:0000256" key="8">
    <source>
        <dbReference type="ARBA" id="ARBA00023204"/>
    </source>
</evidence>
<dbReference type="Proteomes" id="UP000494322">
    <property type="component" value="Unassembled WGS sequence"/>
</dbReference>
<evidence type="ECO:0000256" key="5">
    <source>
        <dbReference type="ARBA" id="ARBA00018429"/>
    </source>
</evidence>
<dbReference type="NCBIfam" id="NF003591">
    <property type="entry name" value="PRK05254.1-4"/>
    <property type="match status" value="1"/>
</dbReference>
<feature type="active site" description="Proton acceptor" evidence="9 10">
    <location>
        <position position="132"/>
    </location>
</feature>
<dbReference type="Pfam" id="PF03167">
    <property type="entry name" value="UDG"/>
    <property type="match status" value="1"/>
</dbReference>
<comment type="subcellular location">
    <subcellularLocation>
        <location evidence="9">Cytoplasm</location>
    </subcellularLocation>
</comment>
<evidence type="ECO:0000256" key="2">
    <source>
        <dbReference type="ARBA" id="ARBA00002631"/>
    </source>
</evidence>
<name>A0A6J5JJJ8_9BURK</name>
<evidence type="ECO:0000256" key="1">
    <source>
        <dbReference type="ARBA" id="ARBA00001400"/>
    </source>
</evidence>
<evidence type="ECO:0000313" key="14">
    <source>
        <dbReference type="EMBL" id="CAB3971650.1"/>
    </source>
</evidence>
<evidence type="ECO:0000256" key="4">
    <source>
        <dbReference type="ARBA" id="ARBA00012030"/>
    </source>
</evidence>
<dbReference type="InterPro" id="IPR002043">
    <property type="entry name" value="UDG_fam1"/>
</dbReference>
<dbReference type="InterPro" id="IPR018085">
    <property type="entry name" value="Ura-DNA_Glyclase_AS"/>
</dbReference>
<dbReference type="CDD" id="cd10027">
    <property type="entry name" value="UDG-F1-like"/>
    <property type="match status" value="1"/>
</dbReference>
<keyword evidence="8 9" id="KW-0234">DNA repair</keyword>
<evidence type="ECO:0000256" key="9">
    <source>
        <dbReference type="HAMAP-Rule" id="MF_00148"/>
    </source>
</evidence>
<dbReference type="SMART" id="SM00986">
    <property type="entry name" value="UDG"/>
    <property type="match status" value="1"/>
</dbReference>
<keyword evidence="7 9" id="KW-0378">Hydrolase</keyword>
<protein>
    <recommendedName>
        <fullName evidence="5 9">Uracil-DNA glycosylase</fullName>
        <shortName evidence="9">UDG</shortName>
        <ecNumber evidence="4 9">3.2.2.27</ecNumber>
    </recommendedName>
</protein>
<dbReference type="GO" id="GO:0005737">
    <property type="term" value="C:cytoplasm"/>
    <property type="evidence" value="ECO:0007669"/>
    <property type="project" value="UniProtKB-SubCell"/>
</dbReference>
<dbReference type="Gene3D" id="3.40.470.10">
    <property type="entry name" value="Uracil-DNA glycosylase-like domain"/>
    <property type="match status" value="1"/>
</dbReference>
<feature type="region of interest" description="Disordered" evidence="12">
    <location>
        <begin position="1"/>
        <end position="57"/>
    </location>
</feature>
<comment type="similarity">
    <text evidence="3 9 11">Belongs to the uracil-DNA glycosylase (UDG) superfamily. UNG family.</text>
</comment>
<gene>
    <name evidence="9" type="primary">ung</name>
    <name evidence="14" type="ORF">BCO9919_04921</name>
</gene>
<sequence length="301" mass="32474">MATRKTSRAPQQASLFDDPVPETAPADIPPPAPEAPAAGRKPAKKAAAPAAAPTAPQPVAADVPHLAAQFDALPPVWRDVLKPFTDSDAYAPLCRFVDDERAAGKTVYPTDVFRALRLTSPDDVKVVILGQDPYHGDDRGTPQAHGLAFSVPPAVRTPPSLRNIFKEIAANFGHDTPRHGCLDTWARQGVLLLNTVLTVERGAAASHAKRGWEQCTDTLIRELAGRHQGLVFMLWGAHAQAKRALFDASAHRVLEAPHPSPLSAHRGFLGCRHFALANDYLVEAGREPIDWRLPDVAETLA</sequence>
<dbReference type="PANTHER" id="PTHR11264">
    <property type="entry name" value="URACIL-DNA GLYCOSYLASE"/>
    <property type="match status" value="1"/>
</dbReference>
<feature type="compositionally biased region" description="Low complexity" evidence="12">
    <location>
        <begin position="35"/>
        <end position="57"/>
    </location>
</feature>
<dbReference type="EC" id="3.2.2.27" evidence="4 9"/>
<dbReference type="PROSITE" id="PS00130">
    <property type="entry name" value="U_DNA_GLYCOSYLASE"/>
    <property type="match status" value="1"/>
</dbReference>
<evidence type="ECO:0000256" key="10">
    <source>
        <dbReference type="PROSITE-ProRule" id="PRU10072"/>
    </source>
</evidence>
<dbReference type="GO" id="GO:0004844">
    <property type="term" value="F:uracil DNA N-glycosylase activity"/>
    <property type="evidence" value="ECO:0007669"/>
    <property type="project" value="UniProtKB-UniRule"/>
</dbReference>
<organism evidence="14 15">
    <name type="scientific">Burkholderia cenocepacia</name>
    <dbReference type="NCBI Taxonomy" id="95486"/>
    <lineage>
        <taxon>Bacteria</taxon>
        <taxon>Pseudomonadati</taxon>
        <taxon>Pseudomonadota</taxon>
        <taxon>Betaproteobacteria</taxon>
        <taxon>Burkholderiales</taxon>
        <taxon>Burkholderiaceae</taxon>
        <taxon>Burkholderia</taxon>
        <taxon>Burkholderia cepacia complex</taxon>
    </lineage>
</organism>
<dbReference type="NCBIfam" id="NF003589">
    <property type="entry name" value="PRK05254.1-2"/>
    <property type="match status" value="1"/>
</dbReference>
<evidence type="ECO:0000256" key="3">
    <source>
        <dbReference type="ARBA" id="ARBA00008184"/>
    </source>
</evidence>
<dbReference type="FunFam" id="3.40.470.10:FF:000001">
    <property type="entry name" value="Uracil-DNA glycosylase"/>
    <property type="match status" value="1"/>
</dbReference>
<keyword evidence="9" id="KW-0963">Cytoplasm</keyword>
<evidence type="ECO:0000256" key="12">
    <source>
        <dbReference type="SAM" id="MobiDB-lite"/>
    </source>
</evidence>
<dbReference type="EMBL" id="CABWIK020000034">
    <property type="protein sequence ID" value="CAB3971650.1"/>
    <property type="molecule type" value="Genomic_DNA"/>
</dbReference>
<dbReference type="PANTHER" id="PTHR11264:SF0">
    <property type="entry name" value="URACIL-DNA GLYCOSYLASE"/>
    <property type="match status" value="1"/>
</dbReference>
<dbReference type="SMART" id="SM00987">
    <property type="entry name" value="UreE_C"/>
    <property type="match status" value="1"/>
</dbReference>
<dbReference type="SUPFAM" id="SSF52141">
    <property type="entry name" value="Uracil-DNA glycosylase-like"/>
    <property type="match status" value="1"/>
</dbReference>
<dbReference type="HAMAP" id="MF_00148">
    <property type="entry name" value="UDG"/>
    <property type="match status" value="1"/>
</dbReference>
<dbReference type="NCBIfam" id="NF003592">
    <property type="entry name" value="PRK05254.1-5"/>
    <property type="match status" value="1"/>
</dbReference>
<dbReference type="AlphaFoldDB" id="A0A6J5JJJ8"/>
<dbReference type="InterPro" id="IPR005122">
    <property type="entry name" value="Uracil-DNA_glycosylase-like"/>
</dbReference>
<accession>A0A6J5JJJ8</accession>
<proteinExistence type="inferred from homology"/>
<dbReference type="NCBIfam" id="NF003588">
    <property type="entry name" value="PRK05254.1-1"/>
    <property type="match status" value="1"/>
</dbReference>
<comment type="function">
    <text evidence="2 9 11">Excises uracil residues from the DNA which can arise as a result of misincorporation of dUMP residues by DNA polymerase or due to deamination of cytosine.</text>
</comment>
<keyword evidence="6 9" id="KW-0227">DNA damage</keyword>
<evidence type="ECO:0000259" key="13">
    <source>
        <dbReference type="SMART" id="SM00986"/>
    </source>
</evidence>
<dbReference type="RefSeq" id="WP_175239801.1">
    <property type="nucleotide sequence ID" value="NZ_CABWIK020000034.1"/>
</dbReference>
<feature type="domain" description="Uracil-DNA glycosylase-like" evidence="13">
    <location>
        <begin position="117"/>
        <end position="281"/>
    </location>
</feature>
<comment type="catalytic activity">
    <reaction evidence="1 9 11">
        <text>Hydrolyzes single-stranded DNA or mismatched double-stranded DNA and polynucleotides, releasing free uracil.</text>
        <dbReference type="EC" id="3.2.2.27"/>
    </reaction>
</comment>
<dbReference type="InterPro" id="IPR036895">
    <property type="entry name" value="Uracil-DNA_glycosylase-like_sf"/>
</dbReference>
<dbReference type="GO" id="GO:0097510">
    <property type="term" value="P:base-excision repair, AP site formation via deaminated base removal"/>
    <property type="evidence" value="ECO:0007669"/>
    <property type="project" value="TreeGrafter"/>
</dbReference>
<evidence type="ECO:0000256" key="11">
    <source>
        <dbReference type="RuleBase" id="RU003780"/>
    </source>
</evidence>
<dbReference type="NCBIfam" id="TIGR00628">
    <property type="entry name" value="ung"/>
    <property type="match status" value="1"/>
</dbReference>
<evidence type="ECO:0000313" key="15">
    <source>
        <dbReference type="Proteomes" id="UP000494322"/>
    </source>
</evidence>
<evidence type="ECO:0000256" key="7">
    <source>
        <dbReference type="ARBA" id="ARBA00022801"/>
    </source>
</evidence>